<feature type="chain" id="PRO_5013220978" evidence="1">
    <location>
        <begin position="16"/>
        <end position="56"/>
    </location>
</feature>
<organism evidence="2">
    <name type="scientific">Anguilla anguilla</name>
    <name type="common">European freshwater eel</name>
    <name type="synonym">Muraena anguilla</name>
    <dbReference type="NCBI Taxonomy" id="7936"/>
    <lineage>
        <taxon>Eukaryota</taxon>
        <taxon>Metazoa</taxon>
        <taxon>Chordata</taxon>
        <taxon>Craniata</taxon>
        <taxon>Vertebrata</taxon>
        <taxon>Euteleostomi</taxon>
        <taxon>Actinopterygii</taxon>
        <taxon>Neopterygii</taxon>
        <taxon>Teleostei</taxon>
        <taxon>Anguilliformes</taxon>
        <taxon>Anguillidae</taxon>
        <taxon>Anguilla</taxon>
    </lineage>
</organism>
<evidence type="ECO:0000313" key="2">
    <source>
        <dbReference type="EMBL" id="JAI00259.1"/>
    </source>
</evidence>
<name>A0A0E9XF16_ANGAN</name>
<keyword evidence="1" id="KW-0732">Signal</keyword>
<reference evidence="2" key="1">
    <citation type="submission" date="2014-11" db="EMBL/GenBank/DDBJ databases">
        <authorList>
            <person name="Amaro Gonzalez C."/>
        </authorList>
    </citation>
    <scope>NUCLEOTIDE SEQUENCE</scope>
</reference>
<sequence length="56" mass="6293">MLVLLCFMACGISIGVQICRKQQNSNVKSEERGPPLEMTQDDGIVYSEVRVGKRHK</sequence>
<dbReference type="EMBL" id="GBXM01008319">
    <property type="protein sequence ID" value="JAI00259.1"/>
    <property type="molecule type" value="Transcribed_RNA"/>
</dbReference>
<dbReference type="AlphaFoldDB" id="A0A0E9XF16"/>
<accession>A0A0E9XF16</accession>
<proteinExistence type="predicted"/>
<reference evidence="2" key="2">
    <citation type="journal article" date="2015" name="Fish Shellfish Immunol.">
        <title>Early steps in the European eel (Anguilla anguilla)-Vibrio vulnificus interaction in the gills: Role of the RtxA13 toxin.</title>
        <authorList>
            <person name="Callol A."/>
            <person name="Pajuelo D."/>
            <person name="Ebbesson L."/>
            <person name="Teles M."/>
            <person name="MacKenzie S."/>
            <person name="Amaro C."/>
        </authorList>
    </citation>
    <scope>NUCLEOTIDE SEQUENCE</scope>
</reference>
<evidence type="ECO:0000256" key="1">
    <source>
        <dbReference type="SAM" id="SignalP"/>
    </source>
</evidence>
<protein>
    <submittedName>
        <fullName evidence="2">Uncharacterized protein</fullName>
    </submittedName>
</protein>
<feature type="signal peptide" evidence="1">
    <location>
        <begin position="1"/>
        <end position="15"/>
    </location>
</feature>